<evidence type="ECO:0000313" key="4">
    <source>
        <dbReference type="Proteomes" id="UP000017127"/>
    </source>
</evidence>
<gene>
    <name evidence="3" type="ORF">M595_2219</name>
</gene>
<organism evidence="3 4">
    <name type="scientific">Lyngbya aestuarii BL J</name>
    <dbReference type="NCBI Taxonomy" id="1348334"/>
    <lineage>
        <taxon>Bacteria</taxon>
        <taxon>Bacillati</taxon>
        <taxon>Cyanobacteriota</taxon>
        <taxon>Cyanophyceae</taxon>
        <taxon>Oscillatoriophycideae</taxon>
        <taxon>Oscillatoriales</taxon>
        <taxon>Microcoleaceae</taxon>
        <taxon>Lyngbya</taxon>
    </lineage>
</organism>
<reference evidence="3 4" key="1">
    <citation type="journal article" date="2013" name="Front. Microbiol.">
        <title>Comparative genomic analyses of the cyanobacterium, Lyngbya aestuarii BL J, a powerful hydrogen producer.</title>
        <authorList>
            <person name="Kothari A."/>
            <person name="Vaughn M."/>
            <person name="Garcia-Pichel F."/>
        </authorList>
    </citation>
    <scope>NUCLEOTIDE SEQUENCE [LARGE SCALE GENOMIC DNA]</scope>
    <source>
        <strain evidence="3 4">BL J</strain>
    </source>
</reference>
<dbReference type="Pfam" id="PF00226">
    <property type="entry name" value="DnaJ"/>
    <property type="match status" value="1"/>
</dbReference>
<evidence type="ECO:0000259" key="2">
    <source>
        <dbReference type="PROSITE" id="PS50076"/>
    </source>
</evidence>
<dbReference type="AlphaFoldDB" id="U7QKI0"/>
<dbReference type="EMBL" id="AUZM01000017">
    <property type="protein sequence ID" value="ERT07797.1"/>
    <property type="molecule type" value="Genomic_DNA"/>
</dbReference>
<dbReference type="InterPro" id="IPR052763">
    <property type="entry name" value="DnaJ_C4"/>
</dbReference>
<name>U7QKI0_9CYAN</name>
<dbReference type="RefSeq" id="WP_023065953.1">
    <property type="nucleotide sequence ID" value="NZ_AUZM01000017.1"/>
</dbReference>
<dbReference type="InterPro" id="IPR001623">
    <property type="entry name" value="DnaJ_domain"/>
</dbReference>
<protein>
    <submittedName>
        <fullName evidence="3">DnaJ domain protein</fullName>
    </submittedName>
</protein>
<dbReference type="PROSITE" id="PS50076">
    <property type="entry name" value="DNAJ_2"/>
    <property type="match status" value="1"/>
</dbReference>
<feature type="compositionally biased region" description="Low complexity" evidence="1">
    <location>
        <begin position="76"/>
        <end position="89"/>
    </location>
</feature>
<evidence type="ECO:0000313" key="3">
    <source>
        <dbReference type="EMBL" id="ERT07797.1"/>
    </source>
</evidence>
<dbReference type="PANTHER" id="PTHR44825">
    <property type="match status" value="1"/>
</dbReference>
<dbReference type="PRINTS" id="PR00625">
    <property type="entry name" value="JDOMAIN"/>
</dbReference>
<dbReference type="SUPFAM" id="SSF46565">
    <property type="entry name" value="Chaperone J-domain"/>
    <property type="match status" value="1"/>
</dbReference>
<dbReference type="CDD" id="cd06257">
    <property type="entry name" value="DnaJ"/>
    <property type="match status" value="1"/>
</dbReference>
<dbReference type="InterPro" id="IPR036869">
    <property type="entry name" value="J_dom_sf"/>
</dbReference>
<feature type="region of interest" description="Disordered" evidence="1">
    <location>
        <begin position="60"/>
        <end position="97"/>
    </location>
</feature>
<sequence>MVTSTTNHYQTLEIKPTATQSEIKQAYRRLAKLFHPDSHHETANHERIIRINAAYEVLSDPQRRQSYDQQRHTKSRPYTSNTTTTSTAQTRRRRQTARAVDTQLEEWLNQVYKPINRYLDRILKPFKSEVDKLSADPFDDELMEDFQIYIETCRDVLAQAQNRFRSTPNPANVASVAAHLYYCLNHVSDGLEELEYFTVNYDDSCLHTGHEFFRIAAGLRREIKQEMKNVL</sequence>
<dbReference type="SMART" id="SM00271">
    <property type="entry name" value="DnaJ"/>
    <property type="match status" value="1"/>
</dbReference>
<evidence type="ECO:0000256" key="1">
    <source>
        <dbReference type="SAM" id="MobiDB-lite"/>
    </source>
</evidence>
<dbReference type="Proteomes" id="UP000017127">
    <property type="component" value="Unassembled WGS sequence"/>
</dbReference>
<dbReference type="OrthoDB" id="9779889at2"/>
<dbReference type="PATRIC" id="fig|1348334.3.peg.2153"/>
<feature type="domain" description="J" evidence="2">
    <location>
        <begin position="7"/>
        <end position="71"/>
    </location>
</feature>
<dbReference type="Gene3D" id="1.10.287.110">
    <property type="entry name" value="DnaJ domain"/>
    <property type="match status" value="1"/>
</dbReference>
<comment type="caution">
    <text evidence="3">The sequence shown here is derived from an EMBL/GenBank/DDBJ whole genome shotgun (WGS) entry which is preliminary data.</text>
</comment>
<accession>U7QKI0</accession>
<proteinExistence type="predicted"/>
<feature type="compositionally biased region" description="Basic and acidic residues" evidence="1">
    <location>
        <begin position="61"/>
        <end position="71"/>
    </location>
</feature>
<dbReference type="PANTHER" id="PTHR44825:SF1">
    <property type="entry name" value="DNAJ HOMOLOG SUBFAMILY C MEMBER 4"/>
    <property type="match status" value="1"/>
</dbReference>
<keyword evidence="4" id="KW-1185">Reference proteome</keyword>